<evidence type="ECO:0000313" key="2">
    <source>
        <dbReference type="Proteomes" id="UP000261080"/>
    </source>
</evidence>
<reference evidence="1 2" key="1">
    <citation type="submission" date="2018-08" db="EMBL/GenBank/DDBJ databases">
        <title>A genome reference for cultivated species of the human gut microbiota.</title>
        <authorList>
            <person name="Zou Y."/>
            <person name="Xue W."/>
            <person name="Luo G."/>
        </authorList>
    </citation>
    <scope>NUCLEOTIDE SEQUENCE [LARGE SCALE GENOMIC DNA]</scope>
    <source>
        <strain evidence="1 2">AF37-2AT</strain>
    </source>
</reference>
<sequence>MGLKQDFVLRRLEDQGRFLARLILGKDEAHYELPEYEAMDNRADALYRKLLALVDNGEINEAENILLDELDTGDLNMFEIALCFYLYLAHLDEDFLEEHRYTREEIGEGMEALVEDFGVSGFEISMGK</sequence>
<evidence type="ECO:0000313" key="1">
    <source>
        <dbReference type="EMBL" id="RGE88870.1"/>
    </source>
</evidence>
<accession>A0A3E3K4B9</accession>
<organism evidence="1 2">
    <name type="scientific">Sellimonas intestinalis</name>
    <dbReference type="NCBI Taxonomy" id="1653434"/>
    <lineage>
        <taxon>Bacteria</taxon>
        <taxon>Bacillati</taxon>
        <taxon>Bacillota</taxon>
        <taxon>Clostridia</taxon>
        <taxon>Lachnospirales</taxon>
        <taxon>Lachnospiraceae</taxon>
        <taxon>Sellimonas</taxon>
    </lineage>
</organism>
<proteinExistence type="predicted"/>
<comment type="caution">
    <text evidence="1">The sequence shown here is derived from an EMBL/GenBank/DDBJ whole genome shotgun (WGS) entry which is preliminary data.</text>
</comment>
<dbReference type="RefSeq" id="WP_062304868.1">
    <property type="nucleotide sequence ID" value="NZ_CATZPC010000007.1"/>
</dbReference>
<dbReference type="AlphaFoldDB" id="A0A3E3K4B9"/>
<dbReference type="Proteomes" id="UP000261080">
    <property type="component" value="Unassembled WGS sequence"/>
</dbReference>
<keyword evidence="2" id="KW-1185">Reference proteome</keyword>
<dbReference type="InterPro" id="IPR045507">
    <property type="entry name" value="DUF6483"/>
</dbReference>
<dbReference type="Pfam" id="PF20092">
    <property type="entry name" value="DUF6483"/>
    <property type="match status" value="1"/>
</dbReference>
<name>A0A3E3K4B9_9FIRM</name>
<dbReference type="OrthoDB" id="1650869at2"/>
<protein>
    <submittedName>
        <fullName evidence="1">Uncharacterized protein</fullName>
    </submittedName>
</protein>
<gene>
    <name evidence="1" type="ORF">DW016_05025</name>
</gene>
<dbReference type="EMBL" id="QVLX01000002">
    <property type="protein sequence ID" value="RGE88870.1"/>
    <property type="molecule type" value="Genomic_DNA"/>
</dbReference>